<dbReference type="EMBL" id="BAAAQD010000022">
    <property type="protein sequence ID" value="GAA1552337.1"/>
    <property type="molecule type" value="Genomic_DNA"/>
</dbReference>
<protein>
    <submittedName>
        <fullName evidence="1">Uncharacterized protein</fullName>
    </submittedName>
</protein>
<proteinExistence type="predicted"/>
<organism evidence="1 2">
    <name type="scientific">Dactylosporangium maewongense</name>
    <dbReference type="NCBI Taxonomy" id="634393"/>
    <lineage>
        <taxon>Bacteria</taxon>
        <taxon>Bacillati</taxon>
        <taxon>Actinomycetota</taxon>
        <taxon>Actinomycetes</taxon>
        <taxon>Micromonosporales</taxon>
        <taxon>Micromonosporaceae</taxon>
        <taxon>Dactylosporangium</taxon>
    </lineage>
</organism>
<evidence type="ECO:0000313" key="1">
    <source>
        <dbReference type="EMBL" id="GAA1552337.1"/>
    </source>
</evidence>
<accession>A0ABN2C6V1</accession>
<sequence>MPELPRRPRTTGLRRLPQSLEVHGATVLAMYSWYVVRRTSMVNNNDTATDWFVLSDHADLLRVLDTLDVNPSWTDSCALQVYRDSRLDVSIDLLATVSDDDEGDDGDDFCPPDLTGVTIPALDGTPLPPGHPVILDGTPLHYGSSTFYN</sequence>
<dbReference type="Proteomes" id="UP001501470">
    <property type="component" value="Unassembled WGS sequence"/>
</dbReference>
<name>A0ABN2C6V1_9ACTN</name>
<reference evidence="1 2" key="1">
    <citation type="journal article" date="2019" name="Int. J. Syst. Evol. Microbiol.">
        <title>The Global Catalogue of Microorganisms (GCM) 10K type strain sequencing project: providing services to taxonomists for standard genome sequencing and annotation.</title>
        <authorList>
            <consortium name="The Broad Institute Genomics Platform"/>
            <consortium name="The Broad Institute Genome Sequencing Center for Infectious Disease"/>
            <person name="Wu L."/>
            <person name="Ma J."/>
        </authorList>
    </citation>
    <scope>NUCLEOTIDE SEQUENCE [LARGE SCALE GENOMIC DNA]</scope>
    <source>
        <strain evidence="1 2">JCM 15933</strain>
    </source>
</reference>
<comment type="caution">
    <text evidence="1">The sequence shown here is derived from an EMBL/GenBank/DDBJ whole genome shotgun (WGS) entry which is preliminary data.</text>
</comment>
<gene>
    <name evidence="1" type="ORF">GCM10009827_086350</name>
</gene>
<keyword evidence="2" id="KW-1185">Reference proteome</keyword>
<evidence type="ECO:0000313" key="2">
    <source>
        <dbReference type="Proteomes" id="UP001501470"/>
    </source>
</evidence>